<organism evidence="1 2">
    <name type="scientific">Streptomyces alboflavus</name>
    <dbReference type="NCBI Taxonomy" id="67267"/>
    <lineage>
        <taxon>Bacteria</taxon>
        <taxon>Bacillati</taxon>
        <taxon>Actinomycetota</taxon>
        <taxon>Actinomycetes</taxon>
        <taxon>Kitasatosporales</taxon>
        <taxon>Streptomycetaceae</taxon>
        <taxon>Streptomyces</taxon>
    </lineage>
</organism>
<dbReference type="RefSeq" id="WP_087884888.1">
    <property type="nucleotide sequence ID" value="NZ_CP021748.1"/>
</dbReference>
<proteinExistence type="predicted"/>
<evidence type="ECO:0000313" key="1">
    <source>
        <dbReference type="EMBL" id="ARX84753.1"/>
    </source>
</evidence>
<protein>
    <submittedName>
        <fullName evidence="1">Uncharacterized protein</fullName>
    </submittedName>
</protein>
<dbReference type="KEGG" id="salf:SMD44_04207"/>
<dbReference type="STRING" id="67267.GCA_000716675_04460"/>
<dbReference type="AlphaFoldDB" id="A0A1Z1WE64"/>
<evidence type="ECO:0000313" key="2">
    <source>
        <dbReference type="Proteomes" id="UP000195880"/>
    </source>
</evidence>
<reference evidence="1 2" key="1">
    <citation type="submission" date="2017-05" db="EMBL/GenBank/DDBJ databases">
        <title>Streptomyces alboflavus Genome sequencing and assembly.</title>
        <authorList>
            <person name="Wang Y."/>
            <person name="Du B."/>
            <person name="Ding Y."/>
            <person name="Liu H."/>
            <person name="Hou Q."/>
            <person name="Liu K."/>
            <person name="Wang C."/>
            <person name="Yao L."/>
        </authorList>
    </citation>
    <scope>NUCLEOTIDE SEQUENCE [LARGE SCALE GENOMIC DNA]</scope>
    <source>
        <strain evidence="1 2">MDJK44</strain>
    </source>
</reference>
<dbReference type="Proteomes" id="UP000195880">
    <property type="component" value="Chromosome"/>
</dbReference>
<sequence length="72" mass="7472">MSAVGRKWWRLAPTVVCVFGAVAASVSAFVYALPWPALALAVGCLLIARYLGTQVPAPSANEPDNDAGEAGR</sequence>
<dbReference type="EMBL" id="CP021748">
    <property type="protein sequence ID" value="ARX84753.1"/>
    <property type="molecule type" value="Genomic_DNA"/>
</dbReference>
<gene>
    <name evidence="1" type="ORF">SMD44_04207</name>
</gene>
<name>A0A1Z1WE64_9ACTN</name>
<accession>A0A1Z1WE64</accession>
<keyword evidence="2" id="KW-1185">Reference proteome</keyword>